<organism evidence="1 2">
    <name type="scientific">Streptomyces laculatispora</name>
    <dbReference type="NCBI Taxonomy" id="887464"/>
    <lineage>
        <taxon>Bacteria</taxon>
        <taxon>Bacillati</taxon>
        <taxon>Actinomycetota</taxon>
        <taxon>Actinomycetes</taxon>
        <taxon>Kitasatosporales</taxon>
        <taxon>Streptomycetaceae</taxon>
        <taxon>Streptomyces</taxon>
    </lineage>
</organism>
<evidence type="ECO:0000313" key="2">
    <source>
        <dbReference type="Proteomes" id="UP001229952"/>
    </source>
</evidence>
<evidence type="ECO:0000313" key="1">
    <source>
        <dbReference type="EMBL" id="WLQ45041.1"/>
    </source>
</evidence>
<sequence>MTIHLVGDLMILAVTLRVFGKDTLTLLRHLAAAGVRVGVSEMSRRPHEGKEGR</sequence>
<dbReference type="EMBL" id="CP120992">
    <property type="protein sequence ID" value="WLQ45041.1"/>
    <property type="molecule type" value="Genomic_DNA"/>
</dbReference>
<accession>A0ABY9IF74</accession>
<name>A0ABY9IF74_9ACTN</name>
<gene>
    <name evidence="1" type="ORF">P8A22_37245</name>
</gene>
<dbReference type="Proteomes" id="UP001229952">
    <property type="component" value="Chromosome"/>
</dbReference>
<reference evidence="1 2" key="1">
    <citation type="submission" date="2023-03" db="EMBL/GenBank/DDBJ databases">
        <title>Isolation and description of six Streptomyces strains from soil environments, able to metabolize different microbial glucans.</title>
        <authorList>
            <person name="Widen T."/>
            <person name="Larsbrink J."/>
        </authorList>
    </citation>
    <scope>NUCLEOTIDE SEQUENCE [LARGE SCALE GENOMIC DNA]</scope>
    <source>
        <strain evidence="1 2">Mut2</strain>
    </source>
</reference>
<protein>
    <submittedName>
        <fullName evidence="1">Uncharacterized protein</fullName>
    </submittedName>
</protein>
<proteinExistence type="predicted"/>
<dbReference type="RefSeq" id="WP_164494572.1">
    <property type="nucleotide sequence ID" value="NZ_CP120992.1"/>
</dbReference>
<keyword evidence="2" id="KW-1185">Reference proteome</keyword>